<feature type="chain" id="PRO_5038949726" evidence="2">
    <location>
        <begin position="20"/>
        <end position="441"/>
    </location>
</feature>
<comment type="caution">
    <text evidence="3">The sequence shown here is derived from an EMBL/GenBank/DDBJ whole genome shotgun (WGS) entry which is preliminary data.</text>
</comment>
<gene>
    <name evidence="3" type="ORF">DFP98_130100</name>
</gene>
<evidence type="ECO:0000313" key="3">
    <source>
        <dbReference type="EMBL" id="RED60578.1"/>
    </source>
</evidence>
<dbReference type="SUPFAM" id="SSF53850">
    <property type="entry name" value="Periplasmic binding protein-like II"/>
    <property type="match status" value="1"/>
</dbReference>
<dbReference type="EMBL" id="QRDZ01000030">
    <property type="protein sequence ID" value="RED60578.1"/>
    <property type="molecule type" value="Genomic_DNA"/>
</dbReference>
<dbReference type="RefSeq" id="WP_181918015.1">
    <property type="nucleotide sequence ID" value="NZ_QRDZ01000030.1"/>
</dbReference>
<evidence type="ECO:0000256" key="2">
    <source>
        <dbReference type="SAM" id="SignalP"/>
    </source>
</evidence>
<evidence type="ECO:0000313" key="4">
    <source>
        <dbReference type="Proteomes" id="UP000256977"/>
    </source>
</evidence>
<protein>
    <submittedName>
        <fullName evidence="3">Carbohydrate ABC transporter substrate-binding protein (CUT1 family)</fullName>
    </submittedName>
</protein>
<dbReference type="InterPro" id="IPR050490">
    <property type="entry name" value="Bact_solute-bd_prot1"/>
</dbReference>
<dbReference type="Proteomes" id="UP000256977">
    <property type="component" value="Unassembled WGS sequence"/>
</dbReference>
<dbReference type="AlphaFoldDB" id="A0A3D9IFQ4"/>
<sequence length="441" mass="47768">MKKTIKSAAVSLLALSVLAACGNGKNENAASPSSSQPASSAAATDKEPAKSVTLTHLTWRVPDVGKGYDLFKQKYESEHPNVKIEVNNIASDQYFNMLQTKLLSGDPPDIITTAMGATELIAQVENGFVADLTNEAFVQNILPGALDGAKIDGKVYGIPYDLVSLVVLYNKKIFADNGLSVPTNYEEFLQVCEALKAKNITPISYGIKDSYLTLFLPFQIAPTSVYAKNQKFDAGLLTGETQFNSDGWKRALGIPFELKEKGYFTENALGVGDQQSVEMFARGEAAMTINGTFGVSVARAANPDLELGMFPFPGNEPGEENWMALNVGQIMALSSSSKNLEEGKKYLAAWADKAYAQAWTDEAKSISTIEGVTNDFDPVQNDMTEYLAKTKTWQFANAGWPPGVSDAFMKTFQEVYAGKGTVDDILVAMDKAVEQAKSLQK</sequence>
<dbReference type="Gene3D" id="3.40.190.10">
    <property type="entry name" value="Periplasmic binding protein-like II"/>
    <property type="match status" value="2"/>
</dbReference>
<keyword evidence="4" id="KW-1185">Reference proteome</keyword>
<accession>A0A3D9IFQ4</accession>
<dbReference type="PROSITE" id="PS51257">
    <property type="entry name" value="PROKAR_LIPOPROTEIN"/>
    <property type="match status" value="1"/>
</dbReference>
<dbReference type="Pfam" id="PF01547">
    <property type="entry name" value="SBP_bac_1"/>
    <property type="match status" value="1"/>
</dbReference>
<feature type="region of interest" description="Disordered" evidence="1">
    <location>
        <begin position="26"/>
        <end position="49"/>
    </location>
</feature>
<evidence type="ECO:0000256" key="1">
    <source>
        <dbReference type="SAM" id="MobiDB-lite"/>
    </source>
</evidence>
<dbReference type="PANTHER" id="PTHR43649">
    <property type="entry name" value="ARABINOSE-BINDING PROTEIN-RELATED"/>
    <property type="match status" value="1"/>
</dbReference>
<name>A0A3D9IFQ4_9BACL</name>
<dbReference type="InterPro" id="IPR006059">
    <property type="entry name" value="SBP"/>
</dbReference>
<organism evidence="3 4">
    <name type="scientific">Cohnella phaseoli</name>
    <dbReference type="NCBI Taxonomy" id="456490"/>
    <lineage>
        <taxon>Bacteria</taxon>
        <taxon>Bacillati</taxon>
        <taxon>Bacillota</taxon>
        <taxon>Bacilli</taxon>
        <taxon>Bacillales</taxon>
        <taxon>Paenibacillaceae</taxon>
        <taxon>Cohnella</taxon>
    </lineage>
</organism>
<feature type="compositionally biased region" description="Low complexity" evidence="1">
    <location>
        <begin position="29"/>
        <end position="43"/>
    </location>
</feature>
<keyword evidence="2" id="KW-0732">Signal</keyword>
<proteinExistence type="predicted"/>
<feature type="signal peptide" evidence="2">
    <location>
        <begin position="1"/>
        <end position="19"/>
    </location>
</feature>
<reference evidence="3 4" key="1">
    <citation type="submission" date="2018-07" db="EMBL/GenBank/DDBJ databases">
        <title>Genomic Encyclopedia of Type Strains, Phase III (KMG-III): the genomes of soil and plant-associated and newly described type strains.</title>
        <authorList>
            <person name="Whitman W."/>
        </authorList>
    </citation>
    <scope>NUCLEOTIDE SEQUENCE [LARGE SCALE GENOMIC DNA]</scope>
    <source>
        <strain evidence="3 4">CECT 7287</strain>
    </source>
</reference>